<gene>
    <name evidence="3" type="ORF">A4X13_0g4960</name>
</gene>
<sequence length="1072" mass="117144">MSLLIAPYNNAMRLGQGFNSYTQQICIDDAVVIDPGREENVVNNSGLTMKMLAEQTGTLSALERLPGLASSSTVKPSETARPQGTLGQAGSADPPAAQSSSSSLQIKAKDKTERATPAHKADSAASKPVDPKAKRSQEREKMLKDATSFGEAKSLDEIMETLTDLKQRVEEQTTSGIQDVRRRTAELPWTVKDAHGPGQVVTYTSKFVNKLSEITDEMSISGSLSIKYNAIGGSGSGSFFDAEKFYDSDLKYFVSVKVVNQTINYKDPLAFVPLRSVMKDQEKFNNTFGDSFISGFLEGGEFTALVLVNIHNKNKKRDITAQAKVALTAGPVEVSAQGNVKLAEENIKNNSETSVYVRWCGGGNIKPYDDEWTIDSVMAAAARFPALVGLFPQRTYAVLTKYETLRSYLALKPAKLTPLRYELAQMYTNILLDAYMEYKSLARRISSNIADVQAGLKEIQSYDMSTRPERSTALKNANLDFFPATLIGLDAARRAIRNQMNLIVREVDLLTEDPEVASDASHKQPFVGPASFSILLPEVNLLNSRKRSNVSPLDVKRINSVSDTKQAVVDDTDENSPPLFNPNTTALRLGADEQAKVAELDWQSEGIGALYQVSPPVGDQDSGFLFCTLDFAQSEESISEISAVMDSNGMLASLVVGFNNGLIFTYGKPVAQTNLDSAPECQKLSNIDPVGERIVSGVIQIHDYTNESGEPKQRVVGLRLTISEERKLEALCTSASAGQWKLTPHLFGIPSSGLKLAGLWGRMQEDGSDAGIRRLGFIWGQVISTSSIAEGKTSKQEHITSLSRSVWPKMSEPLKVKFPSPLIGTPRIILGPHYLKSSDKQTMDRLHMKVEMSKLTAAGFDLSASTRIKEDSVFCNWMVLPEIKSTIINSGEVEVQDFEGKISVEVSINFPRPFQDKTVPDIQCWFTSLSATPKSSNEAIHVKVTVLTNEVTHLGAKVKIEALKDTRLQDVRIGWIAHSKPPESNSDFVSGNVLINDIEKSGKRELKLSAPLTDKPISQFVGINEVHAETKSPISFAATILPETSKDTVCLNASSLGSSDVHVLGLTWIVSM</sequence>
<evidence type="ECO:0000256" key="1">
    <source>
        <dbReference type="SAM" id="MobiDB-lite"/>
    </source>
</evidence>
<protein>
    <recommendedName>
        <fullName evidence="2">H-type lectin domain-containing protein</fullName>
    </recommendedName>
</protein>
<evidence type="ECO:0000259" key="2">
    <source>
        <dbReference type="Pfam" id="PF09458"/>
    </source>
</evidence>
<dbReference type="AlphaFoldDB" id="A0A177TV65"/>
<dbReference type="GO" id="GO:0007155">
    <property type="term" value="P:cell adhesion"/>
    <property type="evidence" value="ECO:0007669"/>
    <property type="project" value="InterPro"/>
</dbReference>
<name>A0A177TV65_9BASI</name>
<dbReference type="InterPro" id="IPR019019">
    <property type="entry name" value="H-type_lectin_domain"/>
</dbReference>
<feature type="domain" description="H-type lectin" evidence="2">
    <location>
        <begin position="906"/>
        <end position="978"/>
    </location>
</feature>
<dbReference type="Pfam" id="PF09458">
    <property type="entry name" value="H_lectin"/>
    <property type="match status" value="1"/>
</dbReference>
<reference evidence="3" key="2">
    <citation type="journal article" date="2019" name="IMA Fungus">
        <title>Genome sequencing and comparison of five Tilletia species to identify candidate genes for the detection of regulated species infecting wheat.</title>
        <authorList>
            <person name="Nguyen H.D.T."/>
            <person name="Sultana T."/>
            <person name="Kesanakurti P."/>
            <person name="Hambleton S."/>
        </authorList>
    </citation>
    <scope>NUCLEOTIDE SEQUENCE</scope>
    <source>
        <strain evidence="3">DAOMC 236416</strain>
    </source>
</reference>
<feature type="compositionally biased region" description="Basic and acidic residues" evidence="1">
    <location>
        <begin position="107"/>
        <end position="122"/>
    </location>
</feature>
<feature type="compositionally biased region" description="Polar residues" evidence="1">
    <location>
        <begin position="69"/>
        <end position="86"/>
    </location>
</feature>
<feature type="compositionally biased region" description="Low complexity" evidence="1">
    <location>
        <begin position="88"/>
        <end position="103"/>
    </location>
</feature>
<feature type="compositionally biased region" description="Basic and acidic residues" evidence="1">
    <location>
        <begin position="129"/>
        <end position="144"/>
    </location>
</feature>
<feature type="region of interest" description="Disordered" evidence="1">
    <location>
        <begin position="68"/>
        <end position="149"/>
    </location>
</feature>
<organism evidence="3 4">
    <name type="scientific">Tilletia indica</name>
    <dbReference type="NCBI Taxonomy" id="43049"/>
    <lineage>
        <taxon>Eukaryota</taxon>
        <taxon>Fungi</taxon>
        <taxon>Dikarya</taxon>
        <taxon>Basidiomycota</taxon>
        <taxon>Ustilaginomycotina</taxon>
        <taxon>Exobasidiomycetes</taxon>
        <taxon>Tilletiales</taxon>
        <taxon>Tilletiaceae</taxon>
        <taxon>Tilletia</taxon>
    </lineage>
</organism>
<dbReference type="InterPro" id="IPR037221">
    <property type="entry name" value="H-type_lectin_dom_sf"/>
</dbReference>
<evidence type="ECO:0000313" key="4">
    <source>
        <dbReference type="Proteomes" id="UP000077521"/>
    </source>
</evidence>
<comment type="caution">
    <text evidence="3">The sequence shown here is derived from an EMBL/GenBank/DDBJ whole genome shotgun (WGS) entry which is preliminary data.</text>
</comment>
<dbReference type="EMBL" id="LWDF02000353">
    <property type="protein sequence ID" value="KAE8250062.1"/>
    <property type="molecule type" value="Genomic_DNA"/>
</dbReference>
<dbReference type="Proteomes" id="UP000077521">
    <property type="component" value="Unassembled WGS sequence"/>
</dbReference>
<dbReference type="SUPFAM" id="SSF141086">
    <property type="entry name" value="Agglutinin HPA-like"/>
    <property type="match status" value="1"/>
</dbReference>
<reference evidence="3" key="1">
    <citation type="submission" date="2016-04" db="EMBL/GenBank/DDBJ databases">
        <authorList>
            <person name="Nguyen H.D."/>
            <person name="Samba Siva P."/>
            <person name="Cullis J."/>
            <person name="Levesque C.A."/>
            <person name="Hambleton S."/>
        </authorList>
    </citation>
    <scope>NUCLEOTIDE SEQUENCE</scope>
    <source>
        <strain evidence="3">DAOMC 236416</strain>
    </source>
</reference>
<evidence type="ECO:0000313" key="3">
    <source>
        <dbReference type="EMBL" id="KAE8250062.1"/>
    </source>
</evidence>
<keyword evidence="4" id="KW-1185">Reference proteome</keyword>
<dbReference type="Gene3D" id="2.60.40.2080">
    <property type="match status" value="1"/>
</dbReference>
<dbReference type="GO" id="GO:0030246">
    <property type="term" value="F:carbohydrate binding"/>
    <property type="evidence" value="ECO:0007669"/>
    <property type="project" value="InterPro"/>
</dbReference>
<proteinExistence type="predicted"/>
<accession>A0A177TV65</accession>